<evidence type="ECO:0000313" key="2">
    <source>
        <dbReference type="EMBL" id="AJF79905.1"/>
    </source>
</evidence>
<feature type="transmembrane region" description="Helical" evidence="1">
    <location>
        <begin position="104"/>
        <end position="123"/>
    </location>
</feature>
<gene>
    <name evidence="2" type="ORF">NG19_0069</name>
</gene>
<geneLocation type="plasmid" evidence="2">
    <name>pAZJ221</name>
</geneLocation>
<dbReference type="AlphaFoldDB" id="A0A0C4Y4M7"/>
<reference evidence="2" key="1">
    <citation type="submission" date="2014-10" db="EMBL/GenBank/DDBJ databases">
        <authorList>
            <person name="Liu L."/>
            <person name="Ji S."/>
            <person name="Ruan Z."/>
            <person name="Fu Y."/>
            <person name="Fu Y."/>
            <person name="Wang Y."/>
            <person name="Yu Y."/>
        </authorList>
    </citation>
    <scope>NUCLEOTIDE SEQUENCE</scope>
    <source>
        <strain evidence="2">A221</strain>
        <plasmid evidence="2">pAZJ221</plasmid>
    </source>
</reference>
<keyword evidence="2" id="KW-0614">Plasmid</keyword>
<keyword evidence="1" id="KW-0472">Membrane</keyword>
<reference evidence="2" key="2">
    <citation type="journal article" date="2015" name="Antimicrob. Agents Chemother.">
        <title>Dissemination of blaOXA-23 in Acinetobacter spp. in China: Main Roles of Conjugative Plasmid pAZJ221 and Transposon Tn2009.</title>
        <authorList>
            <person name="Liu L.L."/>
            <person name="Ji S.J."/>
            <person name="Ruan Z."/>
            <person name="Fu Y."/>
            <person name="Fu Y.Q."/>
            <person name="Wang Y.F."/>
            <person name="Yu Y.S."/>
        </authorList>
    </citation>
    <scope>NUCLEOTIDE SEQUENCE</scope>
    <source>
        <strain evidence="2">A221</strain>
        <plasmid evidence="2">pAZJ221</plasmid>
    </source>
</reference>
<dbReference type="EMBL" id="KM922672">
    <property type="protein sequence ID" value="AJF79905.1"/>
    <property type="molecule type" value="Genomic_DNA"/>
</dbReference>
<keyword evidence="1" id="KW-0812">Transmembrane</keyword>
<proteinExistence type="predicted"/>
<feature type="transmembrane region" description="Helical" evidence="1">
    <location>
        <begin position="71"/>
        <end position="92"/>
    </location>
</feature>
<name>A0A0C4Y4M7_ACIBA</name>
<dbReference type="PATRIC" id="fig|470.1342.peg.3850"/>
<keyword evidence="1" id="KW-1133">Transmembrane helix</keyword>
<protein>
    <submittedName>
        <fullName evidence="2">Uncharacterized protein</fullName>
    </submittedName>
</protein>
<organism evidence="2">
    <name type="scientific">Acinetobacter baumannii</name>
    <dbReference type="NCBI Taxonomy" id="470"/>
    <lineage>
        <taxon>Bacteria</taxon>
        <taxon>Pseudomonadati</taxon>
        <taxon>Pseudomonadota</taxon>
        <taxon>Gammaproteobacteria</taxon>
        <taxon>Moraxellales</taxon>
        <taxon>Moraxellaceae</taxon>
        <taxon>Acinetobacter</taxon>
        <taxon>Acinetobacter calcoaceticus/baumannii complex</taxon>
    </lineage>
</organism>
<evidence type="ECO:0000256" key="1">
    <source>
        <dbReference type="SAM" id="Phobius"/>
    </source>
</evidence>
<dbReference type="RefSeq" id="WP_000925361.1">
    <property type="nucleotide sequence ID" value="NZ_CP018144.1"/>
</dbReference>
<accession>A0A0C4Y4M7</accession>
<sequence>MLLLAILNGYATNFFVADPQLTSRKAYGVYMNEIVKTQEVIDLCIKEIKEYKPLTQKQYIPIYRKSERYTIIIRLLLILMIIFFVIAFISLMDLLIPEVPVFNYGKMIFLTSLTFFIISAFSTRKMFSVNDNLLNKNNLISLCSIDSFDEIDSDSYQMISDVSNTIPEFKNKVKEILKNRDGIITGFDFINLNVIKLLSLLKEQESINESNKKRDLILTDLFNDNGDKNND</sequence>